<dbReference type="AlphaFoldDB" id="A0A6I4HHC7"/>
<evidence type="ECO:0008006" key="3">
    <source>
        <dbReference type="Google" id="ProtNLM"/>
    </source>
</evidence>
<protein>
    <recommendedName>
        <fullName evidence="3">Phage protein</fullName>
    </recommendedName>
</protein>
<evidence type="ECO:0000313" key="2">
    <source>
        <dbReference type="Proteomes" id="UP000439424"/>
    </source>
</evidence>
<dbReference type="EMBL" id="WPIP01000013">
    <property type="protein sequence ID" value="MVM90482.1"/>
    <property type="molecule type" value="Genomic_DNA"/>
</dbReference>
<name>A0A6I4HHC7_ACIBA</name>
<comment type="caution">
    <text evidence="1">The sequence shown here is derived from an EMBL/GenBank/DDBJ whole genome shotgun (WGS) entry which is preliminary data.</text>
</comment>
<proteinExistence type="predicted"/>
<accession>A0A6I4HHC7</accession>
<gene>
    <name evidence="1" type="ORF">GNY86_03015</name>
</gene>
<dbReference type="Proteomes" id="UP000439424">
    <property type="component" value="Unassembled WGS sequence"/>
</dbReference>
<evidence type="ECO:0000313" key="1">
    <source>
        <dbReference type="EMBL" id="MVM90482.1"/>
    </source>
</evidence>
<sequence>MGIYDLAKKEFEKHYDSLLTIQENKPKKQGAITKPVWQTIVENEPCRISQKQLNPSASGDTTNENYLTTLFCSPSVDVKAGSRILITDIHGVTKKYKRSSEGFSSYHTHQEVVIVRDVVV</sequence>
<reference evidence="1 2" key="1">
    <citation type="submission" date="2019-11" db="EMBL/GenBank/DDBJ databases">
        <title>Multidrug-resistant Acinetobacter baumannii moving toward extensively drug-resistant over fifteen years in South of Brazil.</title>
        <authorList>
            <person name="Fedrigo N.H."/>
            <person name="Cerdeira L."/>
            <person name="Fuga B."/>
            <person name="Marini P.V.B."/>
            <person name="Shinohara D.R."/>
            <person name="Carrara-Marroni F.E."/>
            <person name="Lincopan N."/>
            <person name="Tognim M.C.B."/>
        </authorList>
    </citation>
    <scope>NUCLEOTIDE SEQUENCE [LARGE SCALE GENOMIC DNA]</scope>
    <source>
        <strain evidence="1 2">Ac576</strain>
    </source>
</reference>
<organism evidence="1 2">
    <name type="scientific">Acinetobacter baumannii</name>
    <dbReference type="NCBI Taxonomy" id="470"/>
    <lineage>
        <taxon>Bacteria</taxon>
        <taxon>Pseudomonadati</taxon>
        <taxon>Pseudomonadota</taxon>
        <taxon>Gammaproteobacteria</taxon>
        <taxon>Moraxellales</taxon>
        <taxon>Moraxellaceae</taxon>
        <taxon>Acinetobacter</taxon>
        <taxon>Acinetobacter calcoaceticus/baumannii complex</taxon>
    </lineage>
</organism>
<dbReference type="RefSeq" id="WP_048948856.1">
    <property type="nucleotide sequence ID" value="NZ_WPIP01000013.1"/>
</dbReference>